<dbReference type="InterPro" id="IPR028974">
    <property type="entry name" value="TSP_type-3_rpt"/>
</dbReference>
<dbReference type="CDD" id="cd07185">
    <property type="entry name" value="OmpA_C-like"/>
    <property type="match status" value="1"/>
</dbReference>
<dbReference type="InterPro" id="IPR050330">
    <property type="entry name" value="Bact_OuterMem_StrucFunc"/>
</dbReference>
<evidence type="ECO:0000256" key="2">
    <source>
        <dbReference type="ARBA" id="ARBA00023136"/>
    </source>
</evidence>
<dbReference type="PROSITE" id="PS51123">
    <property type="entry name" value="OMPA_2"/>
    <property type="match status" value="1"/>
</dbReference>
<dbReference type="SUPFAM" id="SSF103088">
    <property type="entry name" value="OmpA-like"/>
    <property type="match status" value="1"/>
</dbReference>
<dbReference type="Gene3D" id="3.30.1330.60">
    <property type="entry name" value="OmpA-like domain"/>
    <property type="match status" value="1"/>
</dbReference>
<comment type="subcellular location">
    <subcellularLocation>
        <location evidence="1">Cell outer membrane</location>
    </subcellularLocation>
</comment>
<dbReference type="InterPro" id="IPR036737">
    <property type="entry name" value="OmpA-like_sf"/>
</dbReference>
<dbReference type="InterPro" id="IPR006664">
    <property type="entry name" value="OMP_bac"/>
</dbReference>
<keyword evidence="3" id="KW-0998">Cell outer membrane</keyword>
<dbReference type="SUPFAM" id="SSF103647">
    <property type="entry name" value="TSP type-3 repeat"/>
    <property type="match status" value="1"/>
</dbReference>
<dbReference type="PANTHER" id="PTHR30329">
    <property type="entry name" value="STATOR ELEMENT OF FLAGELLAR MOTOR COMPLEX"/>
    <property type="match status" value="1"/>
</dbReference>
<evidence type="ECO:0000256" key="1">
    <source>
        <dbReference type="ARBA" id="ARBA00004442"/>
    </source>
</evidence>
<dbReference type="Pfam" id="PF00691">
    <property type="entry name" value="OmpA"/>
    <property type="match status" value="1"/>
</dbReference>
<dbReference type="PANTHER" id="PTHR30329:SF21">
    <property type="entry name" value="LIPOPROTEIN YIAD-RELATED"/>
    <property type="match status" value="1"/>
</dbReference>
<dbReference type="GO" id="GO:0016020">
    <property type="term" value="C:membrane"/>
    <property type="evidence" value="ECO:0007669"/>
    <property type="project" value="InterPro"/>
</dbReference>
<evidence type="ECO:0000256" key="3">
    <source>
        <dbReference type="ARBA" id="ARBA00023237"/>
    </source>
</evidence>
<accession>A0A7R9A0F7</accession>
<reference evidence="4" key="1">
    <citation type="submission" date="2020-11" db="EMBL/GenBank/DDBJ databases">
        <authorList>
            <person name="Tran Van P."/>
        </authorList>
    </citation>
    <scope>NUCLEOTIDE SEQUENCE</scope>
</reference>
<dbReference type="EMBL" id="OB703423">
    <property type="protein sequence ID" value="CAD7238539.1"/>
    <property type="molecule type" value="Genomic_DNA"/>
</dbReference>
<organism evidence="4">
    <name type="scientific">Cyprideis torosa</name>
    <dbReference type="NCBI Taxonomy" id="163714"/>
    <lineage>
        <taxon>Eukaryota</taxon>
        <taxon>Metazoa</taxon>
        <taxon>Ecdysozoa</taxon>
        <taxon>Arthropoda</taxon>
        <taxon>Crustacea</taxon>
        <taxon>Oligostraca</taxon>
        <taxon>Ostracoda</taxon>
        <taxon>Podocopa</taxon>
        <taxon>Podocopida</taxon>
        <taxon>Cytherocopina</taxon>
        <taxon>Cytheroidea</taxon>
        <taxon>Cytherideidae</taxon>
        <taxon>Cyprideis</taxon>
    </lineage>
</organism>
<dbReference type="PRINTS" id="PR01021">
    <property type="entry name" value="OMPADOMAIN"/>
</dbReference>
<name>A0A7R9A0F7_9CRUS</name>
<dbReference type="OrthoDB" id="8300695at2759"/>
<keyword evidence="2" id="KW-0472">Membrane</keyword>
<protein>
    <submittedName>
        <fullName evidence="4">Uncharacterized protein</fullName>
    </submittedName>
</protein>
<proteinExistence type="predicted"/>
<dbReference type="InterPro" id="IPR006665">
    <property type="entry name" value="OmpA-like"/>
</dbReference>
<dbReference type="GO" id="GO:0005509">
    <property type="term" value="F:calcium ion binding"/>
    <property type="evidence" value="ECO:0007669"/>
    <property type="project" value="InterPro"/>
</dbReference>
<gene>
    <name evidence="4" type="ORF">CTOB1V02_LOCUS16354</name>
</gene>
<dbReference type="AlphaFoldDB" id="A0A7R9A0F7"/>
<evidence type="ECO:0000313" key="4">
    <source>
        <dbReference type="EMBL" id="CAD7238539.1"/>
    </source>
</evidence>
<sequence>MKVDANGCVFDLDGDGVLNVDDECPDTPRGMAVHANGCPKFTGVLEGVKFELDKATLTGQSKAILAKVATELMSYPTLNVIIVGHTDSQGSDAYNNKLSLARAKSVAAFLTSQGVRGERMRYAGYGERFPRSTNETLAGRAQNRRVELLPVK</sequence>